<feature type="transmembrane region" description="Helical" evidence="5">
    <location>
        <begin position="29"/>
        <end position="50"/>
    </location>
</feature>
<keyword evidence="4" id="KW-0349">Heme</keyword>
<keyword evidence="4" id="KW-0560">Oxidoreductase</keyword>
<gene>
    <name evidence="6" type="ORF">V6N11_074084</name>
</gene>
<keyword evidence="7" id="KW-1185">Reference proteome</keyword>
<reference evidence="6 7" key="1">
    <citation type="journal article" date="2024" name="G3 (Bethesda)">
        <title>Genome assembly of Hibiscus sabdariffa L. provides insights into metabolisms of medicinal natural products.</title>
        <authorList>
            <person name="Kim T."/>
        </authorList>
    </citation>
    <scope>NUCLEOTIDE SEQUENCE [LARGE SCALE GENOMIC DNA]</scope>
    <source>
        <strain evidence="6">TK-2024</strain>
        <tissue evidence="6">Old leaves</tissue>
    </source>
</reference>
<organism evidence="6 7">
    <name type="scientific">Hibiscus sabdariffa</name>
    <name type="common">roselle</name>
    <dbReference type="NCBI Taxonomy" id="183260"/>
    <lineage>
        <taxon>Eukaryota</taxon>
        <taxon>Viridiplantae</taxon>
        <taxon>Streptophyta</taxon>
        <taxon>Embryophyta</taxon>
        <taxon>Tracheophyta</taxon>
        <taxon>Spermatophyta</taxon>
        <taxon>Magnoliopsida</taxon>
        <taxon>eudicotyledons</taxon>
        <taxon>Gunneridae</taxon>
        <taxon>Pentapetalae</taxon>
        <taxon>rosids</taxon>
        <taxon>malvids</taxon>
        <taxon>Malvales</taxon>
        <taxon>Malvaceae</taxon>
        <taxon>Malvoideae</taxon>
        <taxon>Hibiscus</taxon>
    </lineage>
</organism>
<dbReference type="SUPFAM" id="SSF48264">
    <property type="entry name" value="Cytochrome P450"/>
    <property type="match status" value="1"/>
</dbReference>
<dbReference type="EMBL" id="JBBPBN010001100">
    <property type="protein sequence ID" value="KAK8479890.1"/>
    <property type="molecule type" value="Genomic_DNA"/>
</dbReference>
<sequence length="501" mass="57249">MINFLFHRIICEVSRDMLNLLQLLRQHEIFFISSPLLIFTLLLIFFLALIRPSRKRKLILPPSPAKLPIIGNLHNLGRQPHRSLHVLAQRFGPLMLLRFGNVPVLVVSSADAACEIKKTHDLTFINGPKLSVTRKLLYDYKDVASAPYGEYWRQMRSICVLNLLSNKMVKSYRAIREEETALAMQYIKRIALGRKYNEDKNKFKKLLSDFLELLGTPDVGDYLPWLAWVSHVNGFNAKVDKVAKELDEFLDGVIEEHVNQHNKHANDQKDFVDVLLEIQKQDTVGFPIERTSIKALILDVFSAGTDTTYTVLEWAMTELLRHPKAMKELQKEAGKVSGGKSSISEDDLHNMQYLKAVIKETLRLHPPIPTLLPRVSTKDVKINGYDIVEGTQVIINAWAIGRDPSLWEKPEEFIPDRFLNNPIDFKGHHFELIPFGSGRRICPGMQLAMQINELLLANLVHKFDWTLPDGASERDLDMTECIGFTKHKESPLIAIANQCSF</sequence>
<dbReference type="PRINTS" id="PR00385">
    <property type="entry name" value="P450"/>
</dbReference>
<comment type="similarity">
    <text evidence="1 4">Belongs to the cytochrome P450 family.</text>
</comment>
<keyword evidence="2 4" id="KW-0479">Metal-binding</keyword>
<dbReference type="Gene3D" id="1.10.630.10">
    <property type="entry name" value="Cytochrome P450"/>
    <property type="match status" value="1"/>
</dbReference>
<protein>
    <recommendedName>
        <fullName evidence="8">Cytochrome P450</fullName>
    </recommendedName>
</protein>
<evidence type="ECO:0000313" key="7">
    <source>
        <dbReference type="Proteomes" id="UP001396334"/>
    </source>
</evidence>
<keyword evidence="5" id="KW-0472">Membrane</keyword>
<dbReference type="PANTHER" id="PTHR47955:SF15">
    <property type="entry name" value="CYTOCHROME P450 71A2-LIKE"/>
    <property type="match status" value="1"/>
</dbReference>
<dbReference type="Pfam" id="PF00067">
    <property type="entry name" value="p450"/>
    <property type="match status" value="1"/>
</dbReference>
<dbReference type="PROSITE" id="PS00086">
    <property type="entry name" value="CYTOCHROME_P450"/>
    <property type="match status" value="1"/>
</dbReference>
<keyword evidence="5" id="KW-1133">Transmembrane helix</keyword>
<evidence type="ECO:0008006" key="8">
    <source>
        <dbReference type="Google" id="ProtNLM"/>
    </source>
</evidence>
<evidence type="ECO:0000256" key="3">
    <source>
        <dbReference type="ARBA" id="ARBA00023004"/>
    </source>
</evidence>
<dbReference type="Proteomes" id="UP001396334">
    <property type="component" value="Unassembled WGS sequence"/>
</dbReference>
<evidence type="ECO:0000256" key="1">
    <source>
        <dbReference type="ARBA" id="ARBA00010617"/>
    </source>
</evidence>
<dbReference type="InterPro" id="IPR001128">
    <property type="entry name" value="Cyt_P450"/>
</dbReference>
<dbReference type="PANTHER" id="PTHR47955">
    <property type="entry name" value="CYTOCHROME P450 FAMILY 71 PROTEIN"/>
    <property type="match status" value="1"/>
</dbReference>
<keyword evidence="4" id="KW-0503">Monooxygenase</keyword>
<evidence type="ECO:0000256" key="2">
    <source>
        <dbReference type="ARBA" id="ARBA00022723"/>
    </source>
</evidence>
<evidence type="ECO:0000313" key="6">
    <source>
        <dbReference type="EMBL" id="KAK8479890.1"/>
    </source>
</evidence>
<name>A0ABR1ZHE2_9ROSI</name>
<evidence type="ECO:0000256" key="4">
    <source>
        <dbReference type="RuleBase" id="RU000461"/>
    </source>
</evidence>
<dbReference type="InterPro" id="IPR002401">
    <property type="entry name" value="Cyt_P450_E_grp-I"/>
</dbReference>
<dbReference type="InterPro" id="IPR036396">
    <property type="entry name" value="Cyt_P450_sf"/>
</dbReference>
<accession>A0ABR1ZHE2</accession>
<dbReference type="InterPro" id="IPR017972">
    <property type="entry name" value="Cyt_P450_CS"/>
</dbReference>
<dbReference type="PRINTS" id="PR00463">
    <property type="entry name" value="EP450I"/>
</dbReference>
<comment type="caution">
    <text evidence="6">The sequence shown here is derived from an EMBL/GenBank/DDBJ whole genome shotgun (WGS) entry which is preliminary data.</text>
</comment>
<proteinExistence type="inferred from homology"/>
<keyword evidence="3 4" id="KW-0408">Iron</keyword>
<evidence type="ECO:0000256" key="5">
    <source>
        <dbReference type="SAM" id="Phobius"/>
    </source>
</evidence>
<keyword evidence="5" id="KW-0812">Transmembrane</keyword>
<dbReference type="CDD" id="cd11072">
    <property type="entry name" value="CYP71-like"/>
    <property type="match status" value="1"/>
</dbReference>